<dbReference type="SUPFAM" id="SSF52540">
    <property type="entry name" value="P-loop containing nucleoside triphosphate hydrolases"/>
    <property type="match status" value="1"/>
</dbReference>
<evidence type="ECO:0000256" key="3">
    <source>
        <dbReference type="ARBA" id="ARBA00022840"/>
    </source>
</evidence>
<feature type="compositionally biased region" description="Basic and acidic residues" evidence="6">
    <location>
        <begin position="69"/>
        <end position="97"/>
    </location>
</feature>
<dbReference type="InterPro" id="IPR001650">
    <property type="entry name" value="Helicase_C-like"/>
</dbReference>
<evidence type="ECO:0000313" key="10">
    <source>
        <dbReference type="Proteomes" id="UP000800092"/>
    </source>
</evidence>
<dbReference type="EMBL" id="ML991791">
    <property type="protein sequence ID" value="KAF2235526.1"/>
    <property type="molecule type" value="Genomic_DNA"/>
</dbReference>
<comment type="domain">
    <text evidence="5">The Q motif is unique to and characteristic of the DEAD box family of RNA helicases and controls ATP binding and hydrolysis.</text>
</comment>
<evidence type="ECO:0000313" key="9">
    <source>
        <dbReference type="EMBL" id="KAF2235526.1"/>
    </source>
</evidence>
<keyword evidence="10" id="KW-1185">Reference proteome</keyword>
<dbReference type="Gene3D" id="3.40.50.300">
    <property type="entry name" value="P-loop containing nucleotide triphosphate hydrolases"/>
    <property type="match status" value="2"/>
</dbReference>
<protein>
    <recommendedName>
        <fullName evidence="5">ATP-dependent RNA helicase</fullName>
        <ecNumber evidence="5">3.6.4.13</ecNumber>
    </recommendedName>
</protein>
<feature type="region of interest" description="Disordered" evidence="6">
    <location>
        <begin position="696"/>
        <end position="761"/>
    </location>
</feature>
<dbReference type="SMART" id="SM00490">
    <property type="entry name" value="HELICc"/>
    <property type="match status" value="1"/>
</dbReference>
<dbReference type="InterPro" id="IPR027417">
    <property type="entry name" value="P-loop_NTPase"/>
</dbReference>
<dbReference type="SMART" id="SM00487">
    <property type="entry name" value="DEXDc"/>
    <property type="match status" value="1"/>
</dbReference>
<dbReference type="Pfam" id="PF00270">
    <property type="entry name" value="DEAD"/>
    <property type="match status" value="1"/>
</dbReference>
<gene>
    <name evidence="9" type="ORF">EV356DRAFT_423728</name>
</gene>
<feature type="domain" description="Helicase C-terminal" evidence="8">
    <location>
        <begin position="530"/>
        <end position="693"/>
    </location>
</feature>
<name>A0A6A6HBM3_VIRVR</name>
<comment type="catalytic activity">
    <reaction evidence="5">
        <text>ATP + H2O = ADP + phosphate + H(+)</text>
        <dbReference type="Rhea" id="RHEA:13065"/>
        <dbReference type="ChEBI" id="CHEBI:15377"/>
        <dbReference type="ChEBI" id="CHEBI:15378"/>
        <dbReference type="ChEBI" id="CHEBI:30616"/>
        <dbReference type="ChEBI" id="CHEBI:43474"/>
        <dbReference type="ChEBI" id="CHEBI:456216"/>
        <dbReference type="EC" id="3.6.4.13"/>
    </reaction>
</comment>
<feature type="region of interest" description="Disordered" evidence="6">
    <location>
        <begin position="1"/>
        <end position="108"/>
    </location>
</feature>
<evidence type="ECO:0000256" key="6">
    <source>
        <dbReference type="SAM" id="MobiDB-lite"/>
    </source>
</evidence>
<keyword evidence="3 5" id="KW-0067">ATP-binding</keyword>
<feature type="non-terminal residue" evidence="9">
    <location>
        <position position="761"/>
    </location>
</feature>
<feature type="compositionally biased region" description="Basic and acidic residues" evidence="6">
    <location>
        <begin position="134"/>
        <end position="148"/>
    </location>
</feature>
<dbReference type="InterPro" id="IPR011545">
    <property type="entry name" value="DEAD/DEAH_box_helicase_dom"/>
</dbReference>
<comment type="function">
    <text evidence="5">RNA helicase.</text>
</comment>
<reference evidence="9" key="1">
    <citation type="journal article" date="2020" name="Stud. Mycol.">
        <title>101 Dothideomycetes genomes: a test case for predicting lifestyles and emergence of pathogens.</title>
        <authorList>
            <person name="Haridas S."/>
            <person name="Albert R."/>
            <person name="Binder M."/>
            <person name="Bloem J."/>
            <person name="Labutti K."/>
            <person name="Salamov A."/>
            <person name="Andreopoulos B."/>
            <person name="Baker S."/>
            <person name="Barry K."/>
            <person name="Bills G."/>
            <person name="Bluhm B."/>
            <person name="Cannon C."/>
            <person name="Castanera R."/>
            <person name="Culley D."/>
            <person name="Daum C."/>
            <person name="Ezra D."/>
            <person name="Gonzalez J."/>
            <person name="Henrissat B."/>
            <person name="Kuo A."/>
            <person name="Liang C."/>
            <person name="Lipzen A."/>
            <person name="Lutzoni F."/>
            <person name="Magnuson J."/>
            <person name="Mondo S."/>
            <person name="Nolan M."/>
            <person name="Ohm R."/>
            <person name="Pangilinan J."/>
            <person name="Park H.-J."/>
            <person name="Ramirez L."/>
            <person name="Alfaro M."/>
            <person name="Sun H."/>
            <person name="Tritt A."/>
            <person name="Yoshinaga Y."/>
            <person name="Zwiers L.-H."/>
            <person name="Turgeon B."/>
            <person name="Goodwin S."/>
            <person name="Spatafora J."/>
            <person name="Crous P."/>
            <person name="Grigoriev I."/>
        </authorList>
    </citation>
    <scope>NUCLEOTIDE SEQUENCE</scope>
    <source>
        <strain evidence="9">Tuck. ex Michener</strain>
    </source>
</reference>
<evidence type="ECO:0000256" key="5">
    <source>
        <dbReference type="RuleBase" id="RU365068"/>
    </source>
</evidence>
<feature type="compositionally biased region" description="Basic and acidic residues" evidence="6">
    <location>
        <begin position="707"/>
        <end position="722"/>
    </location>
</feature>
<dbReference type="InterPro" id="IPR014001">
    <property type="entry name" value="Helicase_ATP-bd"/>
</dbReference>
<keyword evidence="2 5" id="KW-0378">Hydrolase</keyword>
<dbReference type="Proteomes" id="UP000800092">
    <property type="component" value="Unassembled WGS sequence"/>
</dbReference>
<feature type="domain" description="Helicase ATP-binding" evidence="7">
    <location>
        <begin position="237"/>
        <end position="464"/>
    </location>
</feature>
<proteinExistence type="inferred from homology"/>
<comment type="similarity">
    <text evidence="5">Belongs to the DEAD box helicase family.</text>
</comment>
<organism evidence="9 10">
    <name type="scientific">Viridothelium virens</name>
    <name type="common">Speckled blister lichen</name>
    <name type="synonym">Trypethelium virens</name>
    <dbReference type="NCBI Taxonomy" id="1048519"/>
    <lineage>
        <taxon>Eukaryota</taxon>
        <taxon>Fungi</taxon>
        <taxon>Dikarya</taxon>
        <taxon>Ascomycota</taxon>
        <taxon>Pezizomycotina</taxon>
        <taxon>Dothideomycetes</taxon>
        <taxon>Dothideomycetes incertae sedis</taxon>
        <taxon>Trypetheliales</taxon>
        <taxon>Trypetheliaceae</taxon>
        <taxon>Viridothelium</taxon>
    </lineage>
</organism>
<dbReference type="GO" id="GO:0003724">
    <property type="term" value="F:RNA helicase activity"/>
    <property type="evidence" value="ECO:0007669"/>
    <property type="project" value="UniProtKB-EC"/>
</dbReference>
<dbReference type="GO" id="GO:0005524">
    <property type="term" value="F:ATP binding"/>
    <property type="evidence" value="ECO:0007669"/>
    <property type="project" value="UniProtKB-UniRule"/>
</dbReference>
<evidence type="ECO:0000259" key="8">
    <source>
        <dbReference type="PROSITE" id="PS51194"/>
    </source>
</evidence>
<feature type="compositionally biased region" description="Basic and acidic residues" evidence="6">
    <location>
        <begin position="735"/>
        <end position="761"/>
    </location>
</feature>
<sequence>MDPLKLLTRSTTLSKGNKKANCDKLLPSSGQSQNPRLFAREQLSESSIADRDSKKRKRTQGYGRNNNEIPRELDFFSSKQENDERHDGTDQVEKPETTNDVTKPMGSSEVMMKEDRVKVLKANRLRIVVLDEGHTKQKTKDVESKASEGSRPSKTGKAYTKRKGLSKEKARLQIYPQPLTAFSQLATTYGMSRKVVESIESQGFTVPTEVQLGSLPLLCGPPNYKSSGESGSSTAVESSESSRPNLLTVAPTGSGKTLAFLIPLIHALHSQRPCQGWRPKFRISEYMHWPQAVIVVPTRELALQIVTEGRVVLPPGKLRLTLMRKGMRIWPFQSSTDTSPELLNGNHGGIYEDDESDEDASKNFLSGDVEWEKFTVQPEIIVSTPLTLLNSLQSNSGIAGSLENVQYLVLDEADVLLDPLFREQTLAIWHACTASALQVSLWSATMGSNIEQLAQATIEERTKSLSDPSQAVPRPLIRLVVGLKDIALPTISQRLIYAATEQGKLLALRQMIHPTAPTSTSLRTRSDSSSLNTTLPVLTPPLLIFTQTIPRAQSLYTELLYDIPVSAGGSTRIACLHASLPPKARAAILTRFRKGEVWILITTDLLARGMDFRGVNAVVNYDVPNSSAAYVHRVGRTGRAGREGGVAVTLYTKEDIGVVKGVANVIKASERMKGEGGEEGKDDGVPEWLMKALPSVSKNERKRLKRRGMEARREGLGDERGQKGRAKMRISTKSGFDRRMENNRRGAVEGSKRRQEEEEGQ</sequence>
<dbReference type="AlphaFoldDB" id="A0A6A6HBM3"/>
<evidence type="ECO:0000256" key="2">
    <source>
        <dbReference type="ARBA" id="ARBA00022801"/>
    </source>
</evidence>
<dbReference type="GO" id="GO:0016787">
    <property type="term" value="F:hydrolase activity"/>
    <property type="evidence" value="ECO:0007669"/>
    <property type="project" value="UniProtKB-KW"/>
</dbReference>
<feature type="compositionally biased region" description="Low complexity" evidence="6">
    <location>
        <begin position="226"/>
        <end position="242"/>
    </location>
</feature>
<keyword evidence="4 5" id="KW-0694">RNA-binding</keyword>
<feature type="region of interest" description="Disordered" evidence="6">
    <location>
        <begin position="134"/>
        <end position="167"/>
    </location>
</feature>
<dbReference type="Pfam" id="PF00271">
    <property type="entry name" value="Helicase_C"/>
    <property type="match status" value="1"/>
</dbReference>
<keyword evidence="5" id="KW-0347">Helicase</keyword>
<feature type="compositionally biased region" description="Basic and acidic residues" evidence="6">
    <location>
        <begin position="38"/>
        <end position="53"/>
    </location>
</feature>
<accession>A0A6A6HBM3</accession>
<dbReference type="PANTHER" id="PTHR24031">
    <property type="entry name" value="RNA HELICASE"/>
    <property type="match status" value="1"/>
</dbReference>
<dbReference type="PROSITE" id="PS51192">
    <property type="entry name" value="HELICASE_ATP_BIND_1"/>
    <property type="match status" value="1"/>
</dbReference>
<evidence type="ECO:0000256" key="4">
    <source>
        <dbReference type="ARBA" id="ARBA00022884"/>
    </source>
</evidence>
<evidence type="ECO:0000259" key="7">
    <source>
        <dbReference type="PROSITE" id="PS51192"/>
    </source>
</evidence>
<dbReference type="EC" id="3.6.4.13" evidence="5"/>
<dbReference type="CDD" id="cd18787">
    <property type="entry name" value="SF2_C_DEAD"/>
    <property type="match status" value="1"/>
</dbReference>
<feature type="region of interest" description="Disordered" evidence="6">
    <location>
        <begin position="223"/>
        <end position="247"/>
    </location>
</feature>
<dbReference type="GO" id="GO:0003723">
    <property type="term" value="F:RNA binding"/>
    <property type="evidence" value="ECO:0007669"/>
    <property type="project" value="UniProtKB-UniRule"/>
</dbReference>
<dbReference type="PROSITE" id="PS51194">
    <property type="entry name" value="HELICASE_CTER"/>
    <property type="match status" value="1"/>
</dbReference>
<evidence type="ECO:0000256" key="1">
    <source>
        <dbReference type="ARBA" id="ARBA00022741"/>
    </source>
</evidence>
<dbReference type="OrthoDB" id="360161at2759"/>
<feature type="compositionally biased region" description="Low complexity" evidence="6">
    <location>
        <begin position="1"/>
        <end position="15"/>
    </location>
</feature>
<keyword evidence="1 5" id="KW-0547">Nucleotide-binding</keyword>